<dbReference type="Proteomes" id="UP000184474">
    <property type="component" value="Unassembled WGS sequence"/>
</dbReference>
<accession>A0A1M6VE86</accession>
<name>A0A1M6VE86_REIAG</name>
<dbReference type="RefSeq" id="WP_073124787.1">
    <property type="nucleotide sequence ID" value="NZ_FRAA01000009.1"/>
</dbReference>
<dbReference type="Pfam" id="PF13573">
    <property type="entry name" value="SprB"/>
    <property type="match status" value="2"/>
</dbReference>
<dbReference type="InterPro" id="IPR025667">
    <property type="entry name" value="SprB_repeat"/>
</dbReference>
<dbReference type="PROSITE" id="PS51257">
    <property type="entry name" value="PROKAR_LIPOPROTEIN"/>
    <property type="match status" value="1"/>
</dbReference>
<dbReference type="AlphaFoldDB" id="A0A1M6VE86"/>
<reference evidence="2" key="1">
    <citation type="submission" date="2016-11" db="EMBL/GenBank/DDBJ databases">
        <authorList>
            <person name="Varghese N."/>
            <person name="Submissions S."/>
        </authorList>
    </citation>
    <scope>NUCLEOTIDE SEQUENCE [LARGE SCALE GENOMIC DNA]</scope>
    <source>
        <strain evidence="2">DSM 26134</strain>
    </source>
</reference>
<evidence type="ECO:0000313" key="2">
    <source>
        <dbReference type="Proteomes" id="UP000184474"/>
    </source>
</evidence>
<evidence type="ECO:0000313" key="1">
    <source>
        <dbReference type="EMBL" id="SHK79645.1"/>
    </source>
</evidence>
<proteinExistence type="predicted"/>
<dbReference type="EMBL" id="FRAA01000009">
    <property type="protein sequence ID" value="SHK79645.1"/>
    <property type="molecule type" value="Genomic_DNA"/>
</dbReference>
<keyword evidence="2" id="KW-1185">Reference proteome</keyword>
<sequence>MKLRLLVPVLAVLFSACDKEEEAVDCAVSDLGLAVVSQRAVSCTEAGTVSLLASGGSAPYEYSLDGVSFRETTDFTGLSAGAYTAIVRDDNQCTKMLSLTVASDLPSFEISMTVAQNAGCGGSDGAISVTASGGTGQLTYAWDGVDRGIDPQLTGLANGEHILGVTDAAGCSTEQSVYVPSGISYATSISAIIQNNCAISGCHVAGTGIVDFGQFDNIQEKAADIKSLTQSKTMPRNGEISDEEIAMLACWVDDGALDN</sequence>
<protein>
    <submittedName>
        <fullName evidence="1">SprB repeat-containing protein</fullName>
    </submittedName>
</protein>
<gene>
    <name evidence="1" type="ORF">SAMN04488028_10911</name>
</gene>
<organism evidence="1 2">
    <name type="scientific">Reichenbachiella agariperforans</name>
    <dbReference type="NCBI Taxonomy" id="156994"/>
    <lineage>
        <taxon>Bacteria</taxon>
        <taxon>Pseudomonadati</taxon>
        <taxon>Bacteroidota</taxon>
        <taxon>Cytophagia</taxon>
        <taxon>Cytophagales</taxon>
        <taxon>Reichenbachiellaceae</taxon>
        <taxon>Reichenbachiella</taxon>
    </lineage>
</organism>
<dbReference type="STRING" id="156994.SAMN04488028_10911"/>